<keyword evidence="3" id="KW-1185">Reference proteome</keyword>
<gene>
    <name evidence="2" type="ORF">ABB34_06585</name>
</gene>
<keyword evidence="1" id="KW-1133">Transmembrane helix</keyword>
<dbReference type="PATRIC" id="fig|659018.3.peg.1242"/>
<evidence type="ECO:0000313" key="3">
    <source>
        <dbReference type="Proteomes" id="UP000050940"/>
    </source>
</evidence>
<evidence type="ECO:0000313" key="2">
    <source>
        <dbReference type="EMBL" id="KRG86583.1"/>
    </source>
</evidence>
<reference evidence="2 3" key="1">
    <citation type="submission" date="2015-05" db="EMBL/GenBank/DDBJ databases">
        <title>Genome sequencing and analysis of members of genus Stenotrophomonas.</title>
        <authorList>
            <person name="Patil P.P."/>
            <person name="Midha S."/>
            <person name="Patil P.B."/>
        </authorList>
    </citation>
    <scope>NUCLEOTIDE SEQUENCE [LARGE SCALE GENOMIC DNA]</scope>
    <source>
        <strain evidence="2 3">JCM 16244</strain>
    </source>
</reference>
<comment type="caution">
    <text evidence="2">The sequence shown here is derived from an EMBL/GenBank/DDBJ whole genome shotgun (WGS) entry which is preliminary data.</text>
</comment>
<organism evidence="2 3">
    <name type="scientific">Stenotrophomonas daejeonensis</name>
    <dbReference type="NCBI Taxonomy" id="659018"/>
    <lineage>
        <taxon>Bacteria</taxon>
        <taxon>Pseudomonadati</taxon>
        <taxon>Pseudomonadota</taxon>
        <taxon>Gammaproteobacteria</taxon>
        <taxon>Lysobacterales</taxon>
        <taxon>Lysobacteraceae</taxon>
        <taxon>Stenotrophomonas</taxon>
    </lineage>
</organism>
<accession>A0A0R0E6T7</accession>
<proteinExistence type="predicted"/>
<evidence type="ECO:0000256" key="1">
    <source>
        <dbReference type="SAM" id="Phobius"/>
    </source>
</evidence>
<dbReference type="Proteomes" id="UP000050940">
    <property type="component" value="Unassembled WGS sequence"/>
</dbReference>
<sequence length="198" mass="21911">MRRGGTVFMAGGRVRGPRHDIWRFALFFGFLLALFAVPHASAWFGLVLLVPVLAALAVAASMLRVAIRRRRAARVLARQPPLRPLHGHERTALEWFGQPQRISWRAPRGSVIDLAAAVREAGRAPVVRQLEGACRILVRGRHHDRHDFIGDVEVLMLPGADRAVAAANRAEVLLCGDIAVVLALNGRWNVREARALLR</sequence>
<dbReference type="AlphaFoldDB" id="A0A0R0E6T7"/>
<keyword evidence="1" id="KW-0812">Transmembrane</keyword>
<dbReference type="EMBL" id="LDJP01000034">
    <property type="protein sequence ID" value="KRG86583.1"/>
    <property type="molecule type" value="Genomic_DNA"/>
</dbReference>
<name>A0A0R0E6T7_9GAMM</name>
<feature type="transmembrane region" description="Helical" evidence="1">
    <location>
        <begin position="43"/>
        <end position="67"/>
    </location>
</feature>
<protein>
    <submittedName>
        <fullName evidence="2">Uncharacterized protein</fullName>
    </submittedName>
</protein>
<keyword evidence="1" id="KW-0472">Membrane</keyword>
<feature type="transmembrane region" description="Helical" evidence="1">
    <location>
        <begin position="21"/>
        <end position="37"/>
    </location>
</feature>